<keyword evidence="2" id="KW-1185">Reference proteome</keyword>
<dbReference type="SUPFAM" id="SSF52540">
    <property type="entry name" value="P-loop containing nucleoside triphosphate hydrolases"/>
    <property type="match status" value="1"/>
</dbReference>
<evidence type="ECO:0008006" key="3">
    <source>
        <dbReference type="Google" id="ProtNLM"/>
    </source>
</evidence>
<accession>A0ABR8AIA6</accession>
<protein>
    <recommendedName>
        <fullName evidence="3">ABC transporter ATP-binding protein</fullName>
    </recommendedName>
</protein>
<comment type="caution">
    <text evidence="1">The sequence shown here is derived from an EMBL/GenBank/DDBJ whole genome shotgun (WGS) entry which is preliminary data.</text>
</comment>
<dbReference type="RefSeq" id="WP_190548406.1">
    <property type="nucleotide sequence ID" value="NZ_CAWPNO010000091.1"/>
</dbReference>
<gene>
    <name evidence="1" type="ORF">H6G24_27885</name>
</gene>
<evidence type="ECO:0000313" key="2">
    <source>
        <dbReference type="Proteomes" id="UP000658514"/>
    </source>
</evidence>
<sequence length="48" mass="5555">MTIIISHRPRVIERADWVILLEKGELKLQGTVNELRAQDGEHLSFLMP</sequence>
<reference evidence="1 2" key="1">
    <citation type="journal article" date="2020" name="ISME J.">
        <title>Comparative genomics reveals insights into cyanobacterial evolution and habitat adaptation.</title>
        <authorList>
            <person name="Chen M.Y."/>
            <person name="Teng W.K."/>
            <person name="Zhao L."/>
            <person name="Hu C.X."/>
            <person name="Zhou Y.K."/>
            <person name="Han B.P."/>
            <person name="Song L.R."/>
            <person name="Shu W.S."/>
        </authorList>
    </citation>
    <scope>NUCLEOTIDE SEQUENCE [LARGE SCALE GENOMIC DNA]</scope>
    <source>
        <strain evidence="1 2">FACHB-288</strain>
    </source>
</reference>
<dbReference type="Proteomes" id="UP000658514">
    <property type="component" value="Unassembled WGS sequence"/>
</dbReference>
<dbReference type="EMBL" id="JACJQH010000056">
    <property type="protein sequence ID" value="MBD2199260.1"/>
    <property type="molecule type" value="Genomic_DNA"/>
</dbReference>
<evidence type="ECO:0000313" key="1">
    <source>
        <dbReference type="EMBL" id="MBD2199260.1"/>
    </source>
</evidence>
<organism evidence="1 2">
    <name type="scientific">Calothrix parietina FACHB-288</name>
    <dbReference type="NCBI Taxonomy" id="2692896"/>
    <lineage>
        <taxon>Bacteria</taxon>
        <taxon>Bacillati</taxon>
        <taxon>Cyanobacteriota</taxon>
        <taxon>Cyanophyceae</taxon>
        <taxon>Nostocales</taxon>
        <taxon>Calotrichaceae</taxon>
        <taxon>Calothrix</taxon>
    </lineage>
</organism>
<dbReference type="Gene3D" id="3.40.50.300">
    <property type="entry name" value="P-loop containing nucleotide triphosphate hydrolases"/>
    <property type="match status" value="1"/>
</dbReference>
<name>A0ABR8AIA6_9CYAN</name>
<proteinExistence type="predicted"/>
<dbReference type="InterPro" id="IPR027417">
    <property type="entry name" value="P-loop_NTPase"/>
</dbReference>